<gene>
    <name evidence="4" type="ORF">AVDCRST_MAG30-3503</name>
</gene>
<sequence length="218" mass="23474">MQSSSFADLARHPDPPLDRLALALAAELREVDEARALARLDALGEEVAQALAGTPRTPAAEVGALAAVLGARHGYHGVNEDYDHPDRSMLDLVIERRVGLPILLSVLYAEVGRRAGVALAGVGLPGHFVVGHFGDRPPLLADPFRRGEPLPDALAPTLVRPWTPHETALRMLNNLVGAYHGRHDLGHAIRAAELRLDVAGSDREALELELRGLRARLN</sequence>
<accession>A0A6J4TMU2</accession>
<protein>
    <submittedName>
        <fullName evidence="4">Protein sirB1</fullName>
    </submittedName>
</protein>
<evidence type="ECO:0000313" key="4">
    <source>
        <dbReference type="EMBL" id="CAA9527660.1"/>
    </source>
</evidence>
<feature type="coiled-coil region" evidence="2">
    <location>
        <begin position="189"/>
        <end position="216"/>
    </location>
</feature>
<evidence type="ECO:0000256" key="2">
    <source>
        <dbReference type="SAM" id="Coils"/>
    </source>
</evidence>
<reference evidence="4" key="1">
    <citation type="submission" date="2020-02" db="EMBL/GenBank/DDBJ databases">
        <authorList>
            <person name="Meier V. D."/>
        </authorList>
    </citation>
    <scope>NUCLEOTIDE SEQUENCE</scope>
    <source>
        <strain evidence="4">AVDCRST_MAG30</strain>
    </source>
</reference>
<evidence type="ECO:0000256" key="1">
    <source>
        <dbReference type="ARBA" id="ARBA00007100"/>
    </source>
</evidence>
<dbReference type="Pfam" id="PF13369">
    <property type="entry name" value="Transglut_core2"/>
    <property type="match status" value="1"/>
</dbReference>
<dbReference type="InterPro" id="IPR032698">
    <property type="entry name" value="SirB1_N"/>
</dbReference>
<dbReference type="AlphaFoldDB" id="A0A6J4TMU2"/>
<evidence type="ECO:0000259" key="3">
    <source>
        <dbReference type="Pfam" id="PF13369"/>
    </source>
</evidence>
<feature type="domain" description="Protein SirB1 N-terminal" evidence="3">
    <location>
        <begin position="36"/>
        <end position="155"/>
    </location>
</feature>
<keyword evidence="2" id="KW-0175">Coiled coil</keyword>
<comment type="similarity">
    <text evidence="1">Belongs to the UPF0162 family.</text>
</comment>
<proteinExistence type="inferred from homology"/>
<name>A0A6J4TMU2_9ACTN</name>
<dbReference type="PANTHER" id="PTHR31350:SF21">
    <property type="entry name" value="F-BOX ONLY PROTEIN 21"/>
    <property type="match status" value="1"/>
</dbReference>
<organism evidence="4">
    <name type="scientific">uncultured Solirubrobacteraceae bacterium</name>
    <dbReference type="NCBI Taxonomy" id="1162706"/>
    <lineage>
        <taxon>Bacteria</taxon>
        <taxon>Bacillati</taxon>
        <taxon>Actinomycetota</taxon>
        <taxon>Thermoleophilia</taxon>
        <taxon>Solirubrobacterales</taxon>
        <taxon>Solirubrobacteraceae</taxon>
        <taxon>environmental samples</taxon>
    </lineage>
</organism>
<dbReference type="EMBL" id="CADCVS010000459">
    <property type="protein sequence ID" value="CAA9527660.1"/>
    <property type="molecule type" value="Genomic_DNA"/>
</dbReference>
<dbReference type="PANTHER" id="PTHR31350">
    <property type="entry name" value="SI:DKEY-261L7.2"/>
    <property type="match status" value="1"/>
</dbReference>